<protein>
    <submittedName>
        <fullName evidence="1">Uncharacterized protein</fullName>
    </submittedName>
</protein>
<evidence type="ECO:0000313" key="1">
    <source>
        <dbReference type="EMBL" id="MPM71090.1"/>
    </source>
</evidence>
<accession>A0A645BZZ2</accession>
<proteinExistence type="predicted"/>
<reference evidence="1" key="1">
    <citation type="submission" date="2019-08" db="EMBL/GenBank/DDBJ databases">
        <authorList>
            <person name="Kucharzyk K."/>
            <person name="Murdoch R.W."/>
            <person name="Higgins S."/>
            <person name="Loffler F."/>
        </authorList>
    </citation>
    <scope>NUCLEOTIDE SEQUENCE</scope>
</reference>
<organism evidence="1">
    <name type="scientific">bioreactor metagenome</name>
    <dbReference type="NCBI Taxonomy" id="1076179"/>
    <lineage>
        <taxon>unclassified sequences</taxon>
        <taxon>metagenomes</taxon>
        <taxon>ecological metagenomes</taxon>
    </lineage>
</organism>
<sequence length="139" mass="15748">MRAKRERIKREGKKPVSRENCVRFTKRFVVAGLASAHVVVIHRGQIIVNQRIGVDHLQRAGGIDRVLRVTAAEFAGRHAERGADSLAAGEHTICHALLQNRRALPRTQQFGELRFRPFGILRQAFTQHRSLPPLRHQVA</sequence>
<gene>
    <name evidence="1" type="ORF">SDC9_118053</name>
</gene>
<dbReference type="EMBL" id="VSSQ01023893">
    <property type="protein sequence ID" value="MPM71090.1"/>
    <property type="molecule type" value="Genomic_DNA"/>
</dbReference>
<name>A0A645BZZ2_9ZZZZ</name>
<dbReference type="AlphaFoldDB" id="A0A645BZZ2"/>
<comment type="caution">
    <text evidence="1">The sequence shown here is derived from an EMBL/GenBank/DDBJ whole genome shotgun (WGS) entry which is preliminary data.</text>
</comment>